<dbReference type="AlphaFoldDB" id="A0A1I7X0J3"/>
<dbReference type="Proteomes" id="UP000095283">
    <property type="component" value="Unplaced"/>
</dbReference>
<accession>A0A1I7X0J3</accession>
<protein>
    <submittedName>
        <fullName evidence="2">Kinesin motor domain-containing protein</fullName>
    </submittedName>
</protein>
<name>A0A1I7X0J3_HETBA</name>
<keyword evidence="1" id="KW-1185">Reference proteome</keyword>
<proteinExistence type="predicted"/>
<reference evidence="2" key="1">
    <citation type="submission" date="2016-11" db="UniProtKB">
        <authorList>
            <consortium name="WormBaseParasite"/>
        </authorList>
    </citation>
    <scope>IDENTIFICATION</scope>
</reference>
<evidence type="ECO:0000313" key="2">
    <source>
        <dbReference type="WBParaSite" id="Hba_10950"/>
    </source>
</evidence>
<sequence length="38" mass="4280">MTIPDTRSREVFVTYDQVTNNVFYDNMVSGTGGKLPLL</sequence>
<organism evidence="1 2">
    <name type="scientific">Heterorhabditis bacteriophora</name>
    <name type="common">Entomopathogenic nematode worm</name>
    <dbReference type="NCBI Taxonomy" id="37862"/>
    <lineage>
        <taxon>Eukaryota</taxon>
        <taxon>Metazoa</taxon>
        <taxon>Ecdysozoa</taxon>
        <taxon>Nematoda</taxon>
        <taxon>Chromadorea</taxon>
        <taxon>Rhabditida</taxon>
        <taxon>Rhabditina</taxon>
        <taxon>Rhabditomorpha</taxon>
        <taxon>Strongyloidea</taxon>
        <taxon>Heterorhabditidae</taxon>
        <taxon>Heterorhabditis</taxon>
    </lineage>
</organism>
<dbReference type="WBParaSite" id="Hba_10950">
    <property type="protein sequence ID" value="Hba_10950"/>
    <property type="gene ID" value="Hba_10950"/>
</dbReference>
<evidence type="ECO:0000313" key="1">
    <source>
        <dbReference type="Proteomes" id="UP000095283"/>
    </source>
</evidence>